<reference evidence="2 3" key="1">
    <citation type="submission" date="2019-08" db="EMBL/GenBank/DDBJ databases">
        <title>Genome sequence of Gillisia hiemivivida IC154 (type strain).</title>
        <authorList>
            <person name="Bowman J.P."/>
        </authorList>
    </citation>
    <scope>NUCLEOTIDE SEQUENCE [LARGE SCALE GENOMIC DNA]</scope>
    <source>
        <strain evidence="2 3">IC154</strain>
    </source>
</reference>
<dbReference type="OrthoDB" id="5189031at2"/>
<keyword evidence="1" id="KW-1133">Transmembrane helix</keyword>
<evidence type="ECO:0000256" key="1">
    <source>
        <dbReference type="SAM" id="Phobius"/>
    </source>
</evidence>
<comment type="caution">
    <text evidence="2">The sequence shown here is derived from an EMBL/GenBank/DDBJ whole genome shotgun (WGS) entry which is preliminary data.</text>
</comment>
<protein>
    <submittedName>
        <fullName evidence="2">Tryptophan-rich sensory protein</fullName>
    </submittedName>
</protein>
<organism evidence="2 3">
    <name type="scientific">Gillisia hiemivivida</name>
    <dbReference type="NCBI Taxonomy" id="291190"/>
    <lineage>
        <taxon>Bacteria</taxon>
        <taxon>Pseudomonadati</taxon>
        <taxon>Bacteroidota</taxon>
        <taxon>Flavobacteriia</taxon>
        <taxon>Flavobacteriales</taxon>
        <taxon>Flavobacteriaceae</taxon>
        <taxon>Gillisia</taxon>
    </lineage>
</organism>
<evidence type="ECO:0000313" key="2">
    <source>
        <dbReference type="EMBL" id="TXD95802.1"/>
    </source>
</evidence>
<proteinExistence type="predicted"/>
<feature type="transmembrane region" description="Helical" evidence="1">
    <location>
        <begin position="111"/>
        <end position="131"/>
    </location>
</feature>
<feature type="transmembrane region" description="Helical" evidence="1">
    <location>
        <begin position="228"/>
        <end position="249"/>
    </location>
</feature>
<dbReference type="Proteomes" id="UP000321367">
    <property type="component" value="Unassembled WGS sequence"/>
</dbReference>
<name>A0A5C7A285_9FLAO</name>
<feature type="transmembrane region" description="Helical" evidence="1">
    <location>
        <begin position="180"/>
        <end position="199"/>
    </location>
</feature>
<accession>A0A5C7A285</accession>
<keyword evidence="1" id="KW-0472">Membrane</keyword>
<dbReference type="PANTHER" id="PTHR33802">
    <property type="entry name" value="SI:CH211-161H7.5-RELATED"/>
    <property type="match status" value="1"/>
</dbReference>
<evidence type="ECO:0000313" key="3">
    <source>
        <dbReference type="Proteomes" id="UP000321367"/>
    </source>
</evidence>
<feature type="transmembrane region" description="Helical" evidence="1">
    <location>
        <begin position="206"/>
        <end position="222"/>
    </location>
</feature>
<feature type="transmembrane region" description="Helical" evidence="1">
    <location>
        <begin position="7"/>
        <end position="27"/>
    </location>
</feature>
<dbReference type="EMBL" id="VORY01000001">
    <property type="protein sequence ID" value="TXD95802.1"/>
    <property type="molecule type" value="Genomic_DNA"/>
</dbReference>
<dbReference type="InterPro" id="IPR038330">
    <property type="entry name" value="TspO/MBR-related_sf"/>
</dbReference>
<dbReference type="RefSeq" id="WP_146928781.1">
    <property type="nucleotide sequence ID" value="NZ_CBCSHZ010000003.1"/>
</dbReference>
<dbReference type="AlphaFoldDB" id="A0A5C7A285"/>
<dbReference type="PANTHER" id="PTHR33802:SF1">
    <property type="entry name" value="XK-RELATED PROTEIN"/>
    <property type="match status" value="1"/>
</dbReference>
<sequence length="264" mass="29857">MYKRLAIVNLLSVITAILASYFSQLVGINGNTIGSLSAEYENLFTPAGYAFAIWGPIYIALLIFSIYQVYRSYSDEPKDGNEFKTGPWFYIANFANASWVFAWLYEYTLISVILMLIMLTSLIAIIIKTNMERWDAPIRIIGFYWWPICLYSGWITVATIANITAYLAKLGWDGGLFTEVQWAMIMIAAATVINITIIHTRNMREFALVGVWALVAIYVKQLDENTTLAYVGLIAAVLIFLNIAYHGYVNRKSNPMHKMMSGNS</sequence>
<keyword evidence="3" id="KW-1185">Reference proteome</keyword>
<dbReference type="Gene3D" id="1.20.1260.100">
    <property type="entry name" value="TspO/MBR protein"/>
    <property type="match status" value="1"/>
</dbReference>
<feature type="transmembrane region" description="Helical" evidence="1">
    <location>
        <begin position="47"/>
        <end position="67"/>
    </location>
</feature>
<feature type="transmembrane region" description="Helical" evidence="1">
    <location>
        <begin position="143"/>
        <end position="168"/>
    </location>
</feature>
<feature type="transmembrane region" description="Helical" evidence="1">
    <location>
        <begin position="88"/>
        <end position="105"/>
    </location>
</feature>
<gene>
    <name evidence="2" type="ORF">ES724_01900</name>
</gene>
<keyword evidence="1" id="KW-0812">Transmembrane</keyword>